<dbReference type="STRING" id="745531.A0A0C3S1I4"/>
<feature type="non-terminal residue" evidence="8">
    <location>
        <position position="1"/>
    </location>
</feature>
<evidence type="ECO:0000256" key="5">
    <source>
        <dbReference type="ARBA" id="ARBA00023242"/>
    </source>
</evidence>
<organism evidence="8 9">
    <name type="scientific">Phlebiopsis gigantea (strain 11061_1 CR5-6)</name>
    <name type="common">White-rot fungus</name>
    <name type="synonym">Peniophora gigantea</name>
    <dbReference type="NCBI Taxonomy" id="745531"/>
    <lineage>
        <taxon>Eukaryota</taxon>
        <taxon>Fungi</taxon>
        <taxon>Dikarya</taxon>
        <taxon>Basidiomycota</taxon>
        <taxon>Agaricomycotina</taxon>
        <taxon>Agaricomycetes</taxon>
        <taxon>Polyporales</taxon>
        <taxon>Phanerochaetaceae</taxon>
        <taxon>Phlebiopsis</taxon>
    </lineage>
</organism>
<dbReference type="PIRSF" id="PIRSF018300">
    <property type="entry name" value="DNA_pol_alph_2"/>
    <property type="match status" value="1"/>
</dbReference>
<dbReference type="Proteomes" id="UP000053257">
    <property type="component" value="Unassembled WGS sequence"/>
</dbReference>
<feature type="domain" description="DNA polymerase alpha/delta/epsilon subunit B" evidence="6">
    <location>
        <begin position="272"/>
        <end position="500"/>
    </location>
</feature>
<dbReference type="InterPro" id="IPR054300">
    <property type="entry name" value="OB_DPOA2"/>
</dbReference>
<dbReference type="Gene3D" id="3.60.21.60">
    <property type="match status" value="1"/>
</dbReference>
<dbReference type="Pfam" id="PF04042">
    <property type="entry name" value="DNA_pol_E_B"/>
    <property type="match status" value="1"/>
</dbReference>
<sequence length="547" mass="59980">LKLCKDYNISGDDLFFKWEALNYGFMATMEPITPESIGGLRDHLHRDAQKALPKPQKQHLLQSGRSALTGTFSRNLGLLGRPILGVKQEPKTEQKFTGSSAVAGPSKVTVSQSERRGCEYYKYMYERVLERSGALDDQIDEAAELVQAFYEVDELSDPATSTEEEVTIVGRITLDSDSVSAAQVKLNEASLALESSRAMGAGVRVPLKFDSNVRLRGAKTGTGGAGFFPGAIVALRGRNGGGGWFNVTEVLPLPPLPAPDMSSSEPSSFNVSVACGPFTADSDLKYEPWKALLTKWQAEKPEIIIIIGPFIDCTHISIKTGDIDITSTELFQSTIVEPLQQLLDTLPGTTVVVIPSVRDLVSDHAVFPQAALGANVINDPRIYCLPNPCRFALNGTLFAVSSVDVLFHLRKEEFFRPMSEINPISLAEDETLANDAMGRLCRHVLQQRSFYPIFPPPLDLAHEVNLDVSHYTEGLRLVDEIYVTAPSVLILPSKLKQFHKIVDETMVLNPSLTNKGTYTNMCIENGKVVQVEISKHTEATQKSISTV</sequence>
<dbReference type="PANTHER" id="PTHR23061:SF12">
    <property type="entry name" value="DNA POLYMERASE ALPHA SUBUNIT B"/>
    <property type="match status" value="1"/>
</dbReference>
<keyword evidence="4" id="KW-0235">DNA replication</keyword>
<evidence type="ECO:0000256" key="3">
    <source>
        <dbReference type="ARBA" id="ARBA00018596"/>
    </source>
</evidence>
<dbReference type="AlphaFoldDB" id="A0A0C3S1I4"/>
<keyword evidence="9" id="KW-1185">Reference proteome</keyword>
<dbReference type="GO" id="GO:0003677">
    <property type="term" value="F:DNA binding"/>
    <property type="evidence" value="ECO:0007669"/>
    <property type="project" value="InterPro"/>
</dbReference>
<gene>
    <name evidence="8" type="ORF">PHLGIDRAFT_68483</name>
</gene>
<feature type="domain" description="DNA polymerase alpha subunit B OB" evidence="7">
    <location>
        <begin position="134"/>
        <end position="253"/>
    </location>
</feature>
<evidence type="ECO:0000256" key="4">
    <source>
        <dbReference type="ARBA" id="ARBA00022705"/>
    </source>
</evidence>
<evidence type="ECO:0000256" key="1">
    <source>
        <dbReference type="ARBA" id="ARBA00004123"/>
    </source>
</evidence>
<evidence type="ECO:0000259" key="6">
    <source>
        <dbReference type="Pfam" id="PF04042"/>
    </source>
</evidence>
<dbReference type="Pfam" id="PF22062">
    <property type="entry name" value="OB_DPOA2"/>
    <property type="match status" value="1"/>
</dbReference>
<dbReference type="PANTHER" id="PTHR23061">
    <property type="entry name" value="DNA POLYMERASE 2 ALPHA 70 KDA SUBUNIT"/>
    <property type="match status" value="1"/>
</dbReference>
<dbReference type="OrthoDB" id="336885at2759"/>
<evidence type="ECO:0000256" key="2">
    <source>
        <dbReference type="ARBA" id="ARBA00007299"/>
    </source>
</evidence>
<accession>A0A0C3S1I4</accession>
<name>A0A0C3S1I4_PHLG1</name>
<evidence type="ECO:0000313" key="9">
    <source>
        <dbReference type="Proteomes" id="UP000053257"/>
    </source>
</evidence>
<dbReference type="InterPro" id="IPR007185">
    <property type="entry name" value="DNA_pol_a/d/e_bsu"/>
</dbReference>
<comment type="similarity">
    <text evidence="2">Belongs to the DNA polymerase alpha subunit B family.</text>
</comment>
<protein>
    <recommendedName>
        <fullName evidence="3">DNA polymerase alpha subunit B</fullName>
    </recommendedName>
</protein>
<dbReference type="InterPro" id="IPR016722">
    <property type="entry name" value="DNA_pol_alpha_bsu"/>
</dbReference>
<comment type="subcellular location">
    <subcellularLocation>
        <location evidence="1">Nucleus</location>
    </subcellularLocation>
</comment>
<evidence type="ECO:0000259" key="7">
    <source>
        <dbReference type="Pfam" id="PF22062"/>
    </source>
</evidence>
<keyword evidence="5" id="KW-0539">Nucleus</keyword>
<proteinExistence type="inferred from homology"/>
<dbReference type="EMBL" id="KN840472">
    <property type="protein sequence ID" value="KIP08986.1"/>
    <property type="molecule type" value="Genomic_DNA"/>
</dbReference>
<dbReference type="GO" id="GO:0005658">
    <property type="term" value="C:alpha DNA polymerase:primase complex"/>
    <property type="evidence" value="ECO:0007669"/>
    <property type="project" value="TreeGrafter"/>
</dbReference>
<dbReference type="GO" id="GO:0006270">
    <property type="term" value="P:DNA replication initiation"/>
    <property type="evidence" value="ECO:0007669"/>
    <property type="project" value="TreeGrafter"/>
</dbReference>
<evidence type="ECO:0000313" key="8">
    <source>
        <dbReference type="EMBL" id="KIP08986.1"/>
    </source>
</evidence>
<reference evidence="8 9" key="1">
    <citation type="journal article" date="2014" name="PLoS Genet.">
        <title>Analysis of the Phlebiopsis gigantea genome, transcriptome and secretome provides insight into its pioneer colonization strategies of wood.</title>
        <authorList>
            <person name="Hori C."/>
            <person name="Ishida T."/>
            <person name="Igarashi K."/>
            <person name="Samejima M."/>
            <person name="Suzuki H."/>
            <person name="Master E."/>
            <person name="Ferreira P."/>
            <person name="Ruiz-Duenas F.J."/>
            <person name="Held B."/>
            <person name="Canessa P."/>
            <person name="Larrondo L.F."/>
            <person name="Schmoll M."/>
            <person name="Druzhinina I.S."/>
            <person name="Kubicek C.P."/>
            <person name="Gaskell J.A."/>
            <person name="Kersten P."/>
            <person name="St John F."/>
            <person name="Glasner J."/>
            <person name="Sabat G."/>
            <person name="Splinter BonDurant S."/>
            <person name="Syed K."/>
            <person name="Yadav J."/>
            <person name="Mgbeahuruike A.C."/>
            <person name="Kovalchuk A."/>
            <person name="Asiegbu F.O."/>
            <person name="Lackner G."/>
            <person name="Hoffmeister D."/>
            <person name="Rencoret J."/>
            <person name="Gutierrez A."/>
            <person name="Sun H."/>
            <person name="Lindquist E."/>
            <person name="Barry K."/>
            <person name="Riley R."/>
            <person name="Grigoriev I.V."/>
            <person name="Henrissat B."/>
            <person name="Kues U."/>
            <person name="Berka R.M."/>
            <person name="Martinez A.T."/>
            <person name="Covert S.F."/>
            <person name="Blanchette R.A."/>
            <person name="Cullen D."/>
        </authorList>
    </citation>
    <scope>NUCLEOTIDE SEQUENCE [LARGE SCALE GENOMIC DNA]</scope>
    <source>
        <strain evidence="8 9">11061_1 CR5-6</strain>
    </source>
</reference>
<dbReference type="HOGENOM" id="CLU_014923_2_1_1"/>